<evidence type="ECO:0000313" key="2">
    <source>
        <dbReference type="Proteomes" id="UP001057402"/>
    </source>
</evidence>
<organism evidence="1 2">
    <name type="scientific">Melastoma candidum</name>
    <dbReference type="NCBI Taxonomy" id="119954"/>
    <lineage>
        <taxon>Eukaryota</taxon>
        <taxon>Viridiplantae</taxon>
        <taxon>Streptophyta</taxon>
        <taxon>Embryophyta</taxon>
        <taxon>Tracheophyta</taxon>
        <taxon>Spermatophyta</taxon>
        <taxon>Magnoliopsida</taxon>
        <taxon>eudicotyledons</taxon>
        <taxon>Gunneridae</taxon>
        <taxon>Pentapetalae</taxon>
        <taxon>rosids</taxon>
        <taxon>malvids</taxon>
        <taxon>Myrtales</taxon>
        <taxon>Melastomataceae</taxon>
        <taxon>Melastomatoideae</taxon>
        <taxon>Melastomateae</taxon>
        <taxon>Melastoma</taxon>
    </lineage>
</organism>
<accession>A0ACB9SES4</accession>
<protein>
    <submittedName>
        <fullName evidence="1">Uncharacterized protein</fullName>
    </submittedName>
</protein>
<dbReference type="EMBL" id="CM042880">
    <property type="protein sequence ID" value="KAI4388551.1"/>
    <property type="molecule type" value="Genomic_DNA"/>
</dbReference>
<proteinExistence type="predicted"/>
<comment type="caution">
    <text evidence="1">The sequence shown here is derived from an EMBL/GenBank/DDBJ whole genome shotgun (WGS) entry which is preliminary data.</text>
</comment>
<gene>
    <name evidence="1" type="ORF">MLD38_000870</name>
</gene>
<dbReference type="Proteomes" id="UP001057402">
    <property type="component" value="Chromosome 1"/>
</dbReference>
<keyword evidence="2" id="KW-1185">Reference proteome</keyword>
<name>A0ACB9SES4_9MYRT</name>
<evidence type="ECO:0000313" key="1">
    <source>
        <dbReference type="EMBL" id="KAI4388551.1"/>
    </source>
</evidence>
<sequence length="162" mass="19037">MLKLLGPKDAFRMSLVCKSWRSLVSDHRLWIYFLQNQQEPWESTFFAEANLRLGFPIQAVSSQLPQLSFMNIYTQRKQVPGAVIIDGSQGRWLFFNWTGSSFLSAFCFLTPSRMINFDSLYTVRTLKEELCYVVLDSLSTFPLAWCSLKKLFQHKSRFNRIW</sequence>
<reference evidence="2" key="1">
    <citation type="journal article" date="2023" name="Front. Plant Sci.">
        <title>Chromosomal-level genome assembly of Melastoma candidum provides insights into trichome evolution.</title>
        <authorList>
            <person name="Zhong Y."/>
            <person name="Wu W."/>
            <person name="Sun C."/>
            <person name="Zou P."/>
            <person name="Liu Y."/>
            <person name="Dai S."/>
            <person name="Zhou R."/>
        </authorList>
    </citation>
    <scope>NUCLEOTIDE SEQUENCE [LARGE SCALE GENOMIC DNA]</scope>
</reference>